<accession>A0A644T790</accession>
<feature type="compositionally biased region" description="Basic and acidic residues" evidence="2">
    <location>
        <begin position="138"/>
        <end position="164"/>
    </location>
</feature>
<gene>
    <name evidence="3" type="ORF">SDC9_07977</name>
</gene>
<proteinExistence type="predicted"/>
<feature type="compositionally biased region" description="Basic and acidic residues" evidence="2">
    <location>
        <begin position="12"/>
        <end position="35"/>
    </location>
</feature>
<evidence type="ECO:0000256" key="1">
    <source>
        <dbReference type="SAM" id="Coils"/>
    </source>
</evidence>
<evidence type="ECO:0000313" key="3">
    <source>
        <dbReference type="EMBL" id="MPL62357.1"/>
    </source>
</evidence>
<keyword evidence="1" id="KW-0175">Coiled coil</keyword>
<dbReference type="AlphaFoldDB" id="A0A644T790"/>
<dbReference type="EMBL" id="VSSQ01000017">
    <property type="protein sequence ID" value="MPL62357.1"/>
    <property type="molecule type" value="Genomic_DNA"/>
</dbReference>
<reference evidence="3" key="1">
    <citation type="submission" date="2019-08" db="EMBL/GenBank/DDBJ databases">
        <authorList>
            <person name="Kucharzyk K."/>
            <person name="Murdoch R.W."/>
            <person name="Higgins S."/>
            <person name="Loffler F."/>
        </authorList>
    </citation>
    <scope>NUCLEOTIDE SEQUENCE</scope>
</reference>
<feature type="region of interest" description="Disordered" evidence="2">
    <location>
        <begin position="116"/>
        <end position="164"/>
    </location>
</feature>
<name>A0A644T790_9ZZZZ</name>
<evidence type="ECO:0000256" key="2">
    <source>
        <dbReference type="SAM" id="MobiDB-lite"/>
    </source>
</evidence>
<feature type="coiled-coil region" evidence="1">
    <location>
        <begin position="288"/>
        <end position="372"/>
    </location>
</feature>
<comment type="caution">
    <text evidence="3">The sequence shown here is derived from an EMBL/GenBank/DDBJ whole genome shotgun (WGS) entry which is preliminary data.</text>
</comment>
<organism evidence="3">
    <name type="scientific">bioreactor metagenome</name>
    <dbReference type="NCBI Taxonomy" id="1076179"/>
    <lineage>
        <taxon>unclassified sequences</taxon>
        <taxon>metagenomes</taxon>
        <taxon>ecological metagenomes</taxon>
    </lineage>
</organism>
<protein>
    <submittedName>
        <fullName evidence="3">Uncharacterized protein</fullName>
    </submittedName>
</protein>
<feature type="region of interest" description="Disordered" evidence="2">
    <location>
        <begin position="1"/>
        <end position="74"/>
    </location>
</feature>
<sequence>MEIRGTKTNPVRGKDTRHILKEKKNNFAKSKKVEEVNSGSVSTETPSERESIRIPSEPLNPESQPPESKTEETLETIEKISPLKRAFNIVSNAAQGLYEATKGKTVVMSEWIKNKKKKETEDKIIQDAEYEDILSKSNRSEPDHTDNPQESRDSTEDEVEEKRGSRFKYKNLEYGDDDERFQGEKKFLDDEKFSPKDNRNYFSKKLEKKRDNKERVEIKKKYKKVVKGLNESYFNNLLGEKRIQELRNISGEDKKVREEEMLNEILVNEKDPVKRKMLERRFEKRKDAEQYIAEKDAKIRERVDLQRNRRRYSKQVEAEIFRTKEEIKDLKKDKILYDKEDHKLLKTKLEMLRKMEREKEGLVTKVSKFTKEQLENRKKRLESPEMKAVFKKYKKDLQKNLLDSGAKVWKGSTAILTKPLIGLWGGIMSSSPSKAFSGFLDGLGAGLEEGIPDILEAAFKLLNAVAVIPVKAITRYAVAR</sequence>